<comment type="caution">
    <text evidence="8">The sequence shown here is derived from an EMBL/GenBank/DDBJ whole genome shotgun (WGS) entry which is preliminary data.</text>
</comment>
<evidence type="ECO:0000256" key="6">
    <source>
        <dbReference type="RuleBase" id="RU003983"/>
    </source>
</evidence>
<protein>
    <recommendedName>
        <fullName evidence="7">Peptidase M48 domain-containing protein</fullName>
    </recommendedName>
</protein>
<reference evidence="8 9" key="1">
    <citation type="submission" date="2016-03" db="EMBL/GenBank/DDBJ databases">
        <authorList>
            <person name="Ploux O."/>
        </authorList>
    </citation>
    <scope>NUCLEOTIDE SEQUENCE [LARGE SCALE GENOMIC DNA]</scope>
    <source>
        <strain evidence="8 9">LPB0076</strain>
    </source>
</reference>
<dbReference type="Pfam" id="PF01435">
    <property type="entry name" value="Peptidase_M48"/>
    <property type="match status" value="1"/>
</dbReference>
<dbReference type="AlphaFoldDB" id="A0A1B9E071"/>
<dbReference type="RefSeq" id="WP_066334836.1">
    <property type="nucleotide sequence ID" value="NZ_CP017688.1"/>
</dbReference>
<gene>
    <name evidence="8" type="ORF">LPBF_08015</name>
</gene>
<accession>A0A1B9E071</accession>
<dbReference type="Gene3D" id="3.30.2010.10">
    <property type="entry name" value="Metalloproteases ('zincins'), catalytic domain"/>
    <property type="match status" value="1"/>
</dbReference>
<dbReference type="PANTHER" id="PTHR22726:SF1">
    <property type="entry name" value="METALLOENDOPEPTIDASE OMA1, MITOCHONDRIAL"/>
    <property type="match status" value="1"/>
</dbReference>
<name>A0A1B9E071_9FLAO</name>
<dbReference type="GO" id="GO:0046872">
    <property type="term" value="F:metal ion binding"/>
    <property type="evidence" value="ECO:0007669"/>
    <property type="project" value="UniProtKB-KW"/>
</dbReference>
<dbReference type="InterPro" id="IPR051156">
    <property type="entry name" value="Mito/Outer_Membr_Metalloprot"/>
</dbReference>
<comment type="cofactor">
    <cofactor evidence="6">
        <name>Zn(2+)</name>
        <dbReference type="ChEBI" id="CHEBI:29105"/>
    </cofactor>
    <text evidence="6">Binds 1 zinc ion per subunit.</text>
</comment>
<proteinExistence type="inferred from homology"/>
<dbReference type="GO" id="GO:0016020">
    <property type="term" value="C:membrane"/>
    <property type="evidence" value="ECO:0007669"/>
    <property type="project" value="TreeGrafter"/>
</dbReference>
<dbReference type="GO" id="GO:0004222">
    <property type="term" value="F:metalloendopeptidase activity"/>
    <property type="evidence" value="ECO:0007669"/>
    <property type="project" value="InterPro"/>
</dbReference>
<keyword evidence="3 6" id="KW-0378">Hydrolase</keyword>
<sequence length="430" mass="51033">MKPLLVKILLFSFFVIHGQTYKPYDTISFSKRKEVLKEFESRHEKKIKEIKKEFSGKISKDIVAIHTQQFEDFSKTVNNKTLYFDDKLQEYAQKIQREIVASNPSLANQNIKIYFSRSPEPNAYSIGDGTILFNLELLKYIEDEAEIGFVFCHEIAHYLLNHRDKSIQKKVLLQNTKEYLSAEKDIKRSKFNRQVKSEKIAKELIYSRKSKSRSHEFEADSLGVHYFKKTHYNNNSIIKLLDHLSVSDIEKDSLPKASYPKNFTTKNQKFIKEWTHMEDFSKYSYLKENSFKWNIDSLKTHPNCDQRIERVKKEIKGNVKDFYVDKAFFTTLKKNIYYEQVFNNYYLKNYGLSLYDALKLKEKDPKNVFLKEMITHDFEELAKAKKELKLNTYIPLINPNEHTQSQQYFLGFMTNLTQTELQQLAADYKN</sequence>
<keyword evidence="9" id="KW-1185">Reference proteome</keyword>
<keyword evidence="5 6" id="KW-0482">Metalloprotease</keyword>
<evidence type="ECO:0000256" key="5">
    <source>
        <dbReference type="ARBA" id="ARBA00023049"/>
    </source>
</evidence>
<evidence type="ECO:0000256" key="2">
    <source>
        <dbReference type="ARBA" id="ARBA00022723"/>
    </source>
</evidence>
<keyword evidence="4 6" id="KW-0862">Zinc</keyword>
<evidence type="ECO:0000313" key="9">
    <source>
        <dbReference type="Proteomes" id="UP000093510"/>
    </source>
</evidence>
<dbReference type="STRING" id="1763534.GCA_001831475_00517"/>
<dbReference type="InterPro" id="IPR001915">
    <property type="entry name" value="Peptidase_M48"/>
</dbReference>
<dbReference type="CDD" id="cd07324">
    <property type="entry name" value="M48C_Oma1-like"/>
    <property type="match status" value="1"/>
</dbReference>
<evidence type="ECO:0000313" key="8">
    <source>
        <dbReference type="EMBL" id="OCB75331.1"/>
    </source>
</evidence>
<keyword evidence="2" id="KW-0479">Metal-binding</keyword>
<evidence type="ECO:0000259" key="7">
    <source>
        <dbReference type="Pfam" id="PF01435"/>
    </source>
</evidence>
<evidence type="ECO:0000256" key="3">
    <source>
        <dbReference type="ARBA" id="ARBA00022801"/>
    </source>
</evidence>
<evidence type="ECO:0000256" key="1">
    <source>
        <dbReference type="ARBA" id="ARBA00022670"/>
    </source>
</evidence>
<dbReference type="EMBL" id="LVEP01000029">
    <property type="protein sequence ID" value="OCB75331.1"/>
    <property type="molecule type" value="Genomic_DNA"/>
</dbReference>
<comment type="similarity">
    <text evidence="6">Belongs to the peptidase M48 family.</text>
</comment>
<dbReference type="OrthoDB" id="910748at2"/>
<evidence type="ECO:0000256" key="4">
    <source>
        <dbReference type="ARBA" id="ARBA00022833"/>
    </source>
</evidence>
<dbReference type="GO" id="GO:0051603">
    <property type="term" value="P:proteolysis involved in protein catabolic process"/>
    <property type="evidence" value="ECO:0007669"/>
    <property type="project" value="TreeGrafter"/>
</dbReference>
<organism evidence="8 9">
    <name type="scientific">Flavobacterium crassostreae</name>
    <dbReference type="NCBI Taxonomy" id="1763534"/>
    <lineage>
        <taxon>Bacteria</taxon>
        <taxon>Pseudomonadati</taxon>
        <taxon>Bacteroidota</taxon>
        <taxon>Flavobacteriia</taxon>
        <taxon>Flavobacteriales</taxon>
        <taxon>Flavobacteriaceae</taxon>
        <taxon>Flavobacterium</taxon>
    </lineage>
</organism>
<feature type="domain" description="Peptidase M48" evidence="7">
    <location>
        <begin position="93"/>
        <end position="314"/>
    </location>
</feature>
<dbReference type="Proteomes" id="UP000093510">
    <property type="component" value="Unassembled WGS sequence"/>
</dbReference>
<keyword evidence="1 6" id="KW-0645">Protease</keyword>
<dbReference type="PANTHER" id="PTHR22726">
    <property type="entry name" value="METALLOENDOPEPTIDASE OMA1"/>
    <property type="match status" value="1"/>
</dbReference>